<dbReference type="Pfam" id="PF07715">
    <property type="entry name" value="Plug"/>
    <property type="match status" value="1"/>
</dbReference>
<proteinExistence type="inferred from homology"/>
<keyword evidence="10" id="KW-0732">Signal</keyword>
<evidence type="ECO:0000256" key="7">
    <source>
        <dbReference type="ARBA" id="ARBA00023237"/>
    </source>
</evidence>
<dbReference type="Proteomes" id="UP000239504">
    <property type="component" value="Unassembled WGS sequence"/>
</dbReference>
<dbReference type="GO" id="GO:0009279">
    <property type="term" value="C:cell outer membrane"/>
    <property type="evidence" value="ECO:0007669"/>
    <property type="project" value="UniProtKB-SubCell"/>
</dbReference>
<keyword evidence="4 8" id="KW-0812">Transmembrane</keyword>
<dbReference type="InterPro" id="IPR036942">
    <property type="entry name" value="Beta-barrel_TonB_sf"/>
</dbReference>
<evidence type="ECO:0000256" key="9">
    <source>
        <dbReference type="RuleBase" id="RU003357"/>
    </source>
</evidence>
<protein>
    <submittedName>
        <fullName evidence="13">TonB-dependent receptor</fullName>
    </submittedName>
</protein>
<dbReference type="OrthoDB" id="9760333at2"/>
<dbReference type="PROSITE" id="PS52016">
    <property type="entry name" value="TONB_DEPENDENT_REC_3"/>
    <property type="match status" value="1"/>
</dbReference>
<evidence type="ECO:0000259" key="11">
    <source>
        <dbReference type="Pfam" id="PF00593"/>
    </source>
</evidence>
<keyword evidence="14" id="KW-1185">Reference proteome</keyword>
<name>A0A2S7K4D5_9PROT</name>
<dbReference type="Gene3D" id="2.40.170.20">
    <property type="entry name" value="TonB-dependent receptor, beta-barrel domain"/>
    <property type="match status" value="1"/>
</dbReference>
<evidence type="ECO:0000256" key="8">
    <source>
        <dbReference type="PROSITE-ProRule" id="PRU01360"/>
    </source>
</evidence>
<evidence type="ECO:0000313" key="14">
    <source>
        <dbReference type="Proteomes" id="UP000239504"/>
    </source>
</evidence>
<dbReference type="EMBL" id="PJCH01000009">
    <property type="protein sequence ID" value="PQA87346.1"/>
    <property type="molecule type" value="Genomic_DNA"/>
</dbReference>
<dbReference type="Gene3D" id="2.170.130.10">
    <property type="entry name" value="TonB-dependent receptor, plug domain"/>
    <property type="match status" value="1"/>
</dbReference>
<dbReference type="InterPro" id="IPR012910">
    <property type="entry name" value="Plug_dom"/>
</dbReference>
<dbReference type="InterPro" id="IPR037066">
    <property type="entry name" value="Plug_dom_sf"/>
</dbReference>
<reference evidence="13 14" key="1">
    <citation type="submission" date="2017-12" db="EMBL/GenBank/DDBJ databases">
        <authorList>
            <person name="Hurst M.R.H."/>
        </authorList>
    </citation>
    <scope>NUCLEOTIDE SEQUENCE [LARGE SCALE GENOMIC DNA]</scope>
    <source>
        <strain evidence="13 14">SY-3-19</strain>
    </source>
</reference>
<keyword evidence="5 9" id="KW-0798">TonB box</keyword>
<dbReference type="Pfam" id="PF00593">
    <property type="entry name" value="TonB_dep_Rec_b-barrel"/>
    <property type="match status" value="1"/>
</dbReference>
<evidence type="ECO:0000256" key="10">
    <source>
        <dbReference type="SAM" id="SignalP"/>
    </source>
</evidence>
<evidence type="ECO:0000313" key="13">
    <source>
        <dbReference type="EMBL" id="PQA87346.1"/>
    </source>
</evidence>
<dbReference type="InterPro" id="IPR039426">
    <property type="entry name" value="TonB-dep_rcpt-like"/>
</dbReference>
<comment type="similarity">
    <text evidence="8 9">Belongs to the TonB-dependent receptor family.</text>
</comment>
<gene>
    <name evidence="13" type="ORF">CW354_13020</name>
</gene>
<sequence>MSKNSLRCVIAPLAAVTALASSAGAEDAPLVQVAAIDEITVFGAAGGLDEVPGAITYLDAEELAKQSYTDILRTLRRSPGVNIQEEDGYGLRPNIGLRGSGSDRSARIMVMEDGVPIAPAPYAAPSAYYFPYTGRINAIEITKGTGAVKYGPRTTGGAINLYSTPIPDEFAAEAQLYFGSDDGRRLHAWTGGRGDLGPFEAGFLVETFQYETDGFKRLDAGGDTGFDISDYVVKAGLYTKDGAAVPQSLEFKYQRSDETSNETYLGLTRADFSANPRRRYNGSQKDQFNSDHETFQLSYYAEFTPGLTLDIIAYRTEFARDWFKLERVLGVSTSAILADPVLYAAEFENILARPGFTGPDGALEIRHNARDYYANGVQGILTYKAATGELNHTLEASLRWHEDEVDRFQNFEFFRAENAELLRTSVGAPGSDSNRVETGEALAVFLQDNIDWGRLHATIGVRIEDIDLTRLDYGRLDPERTGVDLSIRENSLTAVTPAFGIVYDVTDALSVLGGVYRGFAPPSPGNSTSSEEKSTNWEAGLRWAQNGVSFEAIGFFNDYENLLGTCTASTGGGCAIGDQFDGGDVDVYGLELTVGADAAAWTGAPFALPLSAIYTYTHGEFQTAFSSGYEPWSDVSVGDELPYLADHQLFLTAGVEGDRWGGELAMLYQSERRTVAGQGPIADGEKLDAHTVFDLSAYVRVFDGVSLRGKIENLFDEDYIAAHQPAGLRPGLPRTFWIGLALSL</sequence>
<evidence type="ECO:0000256" key="1">
    <source>
        <dbReference type="ARBA" id="ARBA00004571"/>
    </source>
</evidence>
<comment type="caution">
    <text evidence="13">The sequence shown here is derived from an EMBL/GenBank/DDBJ whole genome shotgun (WGS) entry which is preliminary data.</text>
</comment>
<feature type="signal peptide" evidence="10">
    <location>
        <begin position="1"/>
        <end position="25"/>
    </location>
</feature>
<evidence type="ECO:0000256" key="3">
    <source>
        <dbReference type="ARBA" id="ARBA00022452"/>
    </source>
</evidence>
<evidence type="ECO:0000256" key="4">
    <source>
        <dbReference type="ARBA" id="ARBA00022692"/>
    </source>
</evidence>
<dbReference type="PANTHER" id="PTHR30442">
    <property type="entry name" value="IRON III DICITRATE TRANSPORT PROTEIN FECA"/>
    <property type="match status" value="1"/>
</dbReference>
<accession>A0A2S7K4D5</accession>
<keyword evidence="3 8" id="KW-1134">Transmembrane beta strand</keyword>
<dbReference type="GO" id="GO:0033214">
    <property type="term" value="P:siderophore-iron import into cell"/>
    <property type="evidence" value="ECO:0007669"/>
    <property type="project" value="TreeGrafter"/>
</dbReference>
<keyword evidence="7 8" id="KW-0998">Cell outer membrane</keyword>
<dbReference type="PANTHER" id="PTHR30442:SF0">
    <property type="entry name" value="FE(3+) DICITRATE TRANSPORT PROTEIN FECA"/>
    <property type="match status" value="1"/>
</dbReference>
<keyword evidence="2 8" id="KW-0813">Transport</keyword>
<keyword evidence="13" id="KW-0675">Receptor</keyword>
<keyword evidence="6 8" id="KW-0472">Membrane</keyword>
<dbReference type="RefSeq" id="WP_104830533.1">
    <property type="nucleotide sequence ID" value="NZ_PJCH01000009.1"/>
</dbReference>
<evidence type="ECO:0000256" key="5">
    <source>
        <dbReference type="ARBA" id="ARBA00023077"/>
    </source>
</evidence>
<comment type="subcellular location">
    <subcellularLocation>
        <location evidence="1 8">Cell outer membrane</location>
        <topology evidence="1 8">Multi-pass membrane protein</topology>
    </subcellularLocation>
</comment>
<evidence type="ECO:0000256" key="6">
    <source>
        <dbReference type="ARBA" id="ARBA00023136"/>
    </source>
</evidence>
<feature type="domain" description="TonB-dependent receptor-like beta-barrel" evidence="11">
    <location>
        <begin position="256"/>
        <end position="714"/>
    </location>
</feature>
<evidence type="ECO:0000256" key="2">
    <source>
        <dbReference type="ARBA" id="ARBA00022448"/>
    </source>
</evidence>
<feature type="domain" description="TonB-dependent receptor plug" evidence="12">
    <location>
        <begin position="49"/>
        <end position="158"/>
    </location>
</feature>
<feature type="chain" id="PRO_5015591855" evidence="10">
    <location>
        <begin position="26"/>
        <end position="744"/>
    </location>
</feature>
<organism evidence="13 14">
    <name type="scientific">Hyphococcus luteus</name>
    <dbReference type="NCBI Taxonomy" id="2058213"/>
    <lineage>
        <taxon>Bacteria</taxon>
        <taxon>Pseudomonadati</taxon>
        <taxon>Pseudomonadota</taxon>
        <taxon>Alphaproteobacteria</taxon>
        <taxon>Parvularculales</taxon>
        <taxon>Parvularculaceae</taxon>
        <taxon>Hyphococcus</taxon>
    </lineage>
</organism>
<evidence type="ECO:0000259" key="12">
    <source>
        <dbReference type="Pfam" id="PF07715"/>
    </source>
</evidence>
<dbReference type="AlphaFoldDB" id="A0A2S7K4D5"/>
<dbReference type="SUPFAM" id="SSF56935">
    <property type="entry name" value="Porins"/>
    <property type="match status" value="1"/>
</dbReference>
<dbReference type="InterPro" id="IPR000531">
    <property type="entry name" value="Beta-barrel_TonB"/>
</dbReference>